<comment type="caution">
    <text evidence="2">The sequence shown here is derived from an EMBL/GenBank/DDBJ whole genome shotgun (WGS) entry which is preliminary data.</text>
</comment>
<dbReference type="EMBL" id="SUMG01000004">
    <property type="protein sequence ID" value="NBG87867.1"/>
    <property type="molecule type" value="Genomic_DNA"/>
</dbReference>
<evidence type="ECO:0000256" key="1">
    <source>
        <dbReference type="SAM" id="Phobius"/>
    </source>
</evidence>
<keyword evidence="3" id="KW-1185">Reference proteome</keyword>
<keyword evidence="1" id="KW-1133">Transmembrane helix</keyword>
<protein>
    <submittedName>
        <fullName evidence="2">Uncharacterized protein</fullName>
    </submittedName>
</protein>
<reference evidence="2 3" key="1">
    <citation type="submission" date="2019-04" db="EMBL/GenBank/DDBJ databases">
        <title>Isachenkonia alkalipeptolytica gen. nov. sp. nov. a new anaerobic, alkiliphilic organothrophic bacterium capable to reduce synthesized ferrihydrite isolated from a soda lake.</title>
        <authorList>
            <person name="Toshchakov S.V."/>
            <person name="Zavarzina D.G."/>
            <person name="Zhilina T.N."/>
            <person name="Kostrikina N.A."/>
            <person name="Kublanov I.V."/>
        </authorList>
    </citation>
    <scope>NUCLEOTIDE SEQUENCE [LARGE SCALE GENOMIC DNA]</scope>
    <source>
        <strain evidence="2 3">Z-1701</strain>
    </source>
</reference>
<dbReference type="RefSeq" id="WP_160719783.1">
    <property type="nucleotide sequence ID" value="NZ_SUMG01000004.1"/>
</dbReference>
<feature type="transmembrane region" description="Helical" evidence="1">
    <location>
        <begin position="16"/>
        <end position="36"/>
    </location>
</feature>
<accession>A0AA44BDE4</accession>
<feature type="transmembrane region" description="Helical" evidence="1">
    <location>
        <begin position="211"/>
        <end position="234"/>
    </location>
</feature>
<evidence type="ECO:0000313" key="3">
    <source>
        <dbReference type="Proteomes" id="UP000449710"/>
    </source>
</evidence>
<dbReference type="AlphaFoldDB" id="A0AA44BDE4"/>
<keyword evidence="1" id="KW-0472">Membrane</keyword>
<evidence type="ECO:0000313" key="2">
    <source>
        <dbReference type="EMBL" id="NBG87867.1"/>
    </source>
</evidence>
<gene>
    <name evidence="2" type="ORF">ISALK_05075</name>
</gene>
<keyword evidence="1" id="KW-0812">Transmembrane</keyword>
<sequence length="236" mass="27218">MNVIWGEENWKVRGKWLLVVSVALIGLNLLLNQLIYRQQTSFEVEGTLFRYEAMEGEEIFFRDRERDRLTVTMENPENNPVSFATDYQVSYQNYQLQVASNNFFEQGFRIHRNTGSDYTQTITDSGWSSGAGRMPSRNHGEIKNLPYDVQLVYGLESTVPTVKEGFIGNWGRLFFAFTLISIGAAFVILLPDIAWKVEHFLWVEKGEPSELYLGLHITLGILTMILIFGFYFFALL</sequence>
<dbReference type="Proteomes" id="UP000449710">
    <property type="component" value="Unassembled WGS sequence"/>
</dbReference>
<name>A0AA44BDE4_9CLOT</name>
<proteinExistence type="predicted"/>
<feature type="transmembrane region" description="Helical" evidence="1">
    <location>
        <begin position="173"/>
        <end position="191"/>
    </location>
</feature>
<organism evidence="2 3">
    <name type="scientific">Isachenkonia alkalipeptolytica</name>
    <dbReference type="NCBI Taxonomy" id="2565777"/>
    <lineage>
        <taxon>Bacteria</taxon>
        <taxon>Bacillati</taxon>
        <taxon>Bacillota</taxon>
        <taxon>Clostridia</taxon>
        <taxon>Eubacteriales</taxon>
        <taxon>Clostridiaceae</taxon>
        <taxon>Isachenkonia</taxon>
    </lineage>
</organism>